<keyword evidence="7" id="KW-0735">Signal-anchor</keyword>
<dbReference type="SUPFAM" id="SSF53756">
    <property type="entry name" value="UDP-Glycosyltransferase/glycogen phosphorylase"/>
    <property type="match status" value="1"/>
</dbReference>
<dbReference type="AlphaFoldDB" id="A0AAV4AYC0"/>
<dbReference type="EMBL" id="BLXT01004371">
    <property type="protein sequence ID" value="GFO12057.1"/>
    <property type="molecule type" value="Genomic_DNA"/>
</dbReference>
<accession>A0AAV4AYC0</accession>
<evidence type="ECO:0000256" key="9">
    <source>
        <dbReference type="ARBA" id="ARBA00023034"/>
    </source>
</evidence>
<feature type="domain" description="Fucosyltransferase C-terminal" evidence="14">
    <location>
        <begin position="226"/>
        <end position="407"/>
    </location>
</feature>
<reference evidence="15 16" key="1">
    <citation type="journal article" date="2021" name="Elife">
        <title>Chloroplast acquisition without the gene transfer in kleptoplastic sea slugs, Plakobranchus ocellatus.</title>
        <authorList>
            <person name="Maeda T."/>
            <person name="Takahashi S."/>
            <person name="Yoshida T."/>
            <person name="Shimamura S."/>
            <person name="Takaki Y."/>
            <person name="Nagai Y."/>
            <person name="Toyoda A."/>
            <person name="Suzuki Y."/>
            <person name="Arimoto A."/>
            <person name="Ishii H."/>
            <person name="Satoh N."/>
            <person name="Nishiyama T."/>
            <person name="Hasebe M."/>
            <person name="Maruyama T."/>
            <person name="Minagawa J."/>
            <person name="Obokata J."/>
            <person name="Shigenobu S."/>
        </authorList>
    </citation>
    <scope>NUCLEOTIDE SEQUENCE [LARGE SCALE GENOMIC DNA]</scope>
</reference>
<comment type="similarity">
    <text evidence="3 12">Belongs to the glycosyltransferase 10 family.</text>
</comment>
<comment type="subcellular location">
    <subcellularLocation>
        <location evidence="1">Golgi apparatus membrane</location>
        <topology evidence="1">Single-pass type II membrane protein</topology>
    </subcellularLocation>
    <subcellularLocation>
        <location evidence="12">Golgi apparatus</location>
        <location evidence="12">Golgi stack membrane</location>
        <topology evidence="12">Single-pass type II membrane protein</topology>
    </subcellularLocation>
</comment>
<keyword evidence="11" id="KW-0325">Glycoprotein</keyword>
<evidence type="ECO:0000259" key="14">
    <source>
        <dbReference type="Pfam" id="PF00852"/>
    </source>
</evidence>
<evidence type="ECO:0000313" key="15">
    <source>
        <dbReference type="EMBL" id="GFO12057.1"/>
    </source>
</evidence>
<dbReference type="PANTHER" id="PTHR48438">
    <property type="entry name" value="ALPHA-(1,3)-FUCOSYLTRANSFERASE C-RELATED"/>
    <property type="match status" value="1"/>
</dbReference>
<comment type="pathway">
    <text evidence="2">Protein modification; protein glycosylation.</text>
</comment>
<dbReference type="PANTHER" id="PTHR48438:SF1">
    <property type="entry name" value="ALPHA-(1,3)-FUCOSYLTRANSFERASE C-RELATED"/>
    <property type="match status" value="1"/>
</dbReference>
<evidence type="ECO:0000256" key="11">
    <source>
        <dbReference type="ARBA" id="ARBA00023180"/>
    </source>
</evidence>
<sequence length="418" mass="49370">MANSVRSRYAIFFILLAMALLWRCLLQTYKYFEENISDNFKENPSIYSRYLIAEDVLDNSTFTEKSTLPGREKDESYKSYGRPLPFASEKRDKLDKSQRPITDRLFKLFDHNPLNSHLHADYYKFSECRYNRCEFTTNSLKADLLMVNAARIKISPLPARRRGALLLVYTKEPPTFRRFHFINRTEFMDSVNWSRCIYADSTFRAHYNNIIKRDPPVDKDYNAIFKRKRHQAAWFVSHCATQSRREEYVKRMSSEIDVDIFGPCGTKTCGKHGFEMGGQRDVCLDILRNDYKFYLSFENSMCSDYVTEKFYNMYDDVDIIPVVRGGANYSEFVSKDTFVNTADFASPEELGRYLKRLGQDKTRYIQMLQNKDSYISVPPREKFHCTLCKALHTRGHIRSVYPDFYKWLMGHCWEPTDL</sequence>
<keyword evidence="5 12" id="KW-0808">Transferase</keyword>
<keyword evidence="10" id="KW-0472">Membrane</keyword>
<dbReference type="Proteomes" id="UP000735302">
    <property type="component" value="Unassembled WGS sequence"/>
</dbReference>
<dbReference type="GO" id="GO:0000139">
    <property type="term" value="C:Golgi membrane"/>
    <property type="evidence" value="ECO:0007669"/>
    <property type="project" value="UniProtKB-SubCell"/>
</dbReference>
<dbReference type="FunFam" id="3.40.50.11660:FF:000002">
    <property type="entry name" value="Alpha-(1,3)-fucosyltransferase"/>
    <property type="match status" value="1"/>
</dbReference>
<evidence type="ECO:0000256" key="10">
    <source>
        <dbReference type="ARBA" id="ARBA00023136"/>
    </source>
</evidence>
<evidence type="ECO:0000313" key="16">
    <source>
        <dbReference type="Proteomes" id="UP000735302"/>
    </source>
</evidence>
<feature type="region of interest" description="Disordered" evidence="13">
    <location>
        <begin position="64"/>
        <end position="95"/>
    </location>
</feature>
<evidence type="ECO:0000256" key="2">
    <source>
        <dbReference type="ARBA" id="ARBA00004922"/>
    </source>
</evidence>
<dbReference type="Gene3D" id="3.40.50.11660">
    <property type="entry name" value="Glycosyl transferase family 10, C-terminal domain"/>
    <property type="match status" value="1"/>
</dbReference>
<name>A0AAV4AYC0_9GAST</name>
<evidence type="ECO:0000256" key="6">
    <source>
        <dbReference type="ARBA" id="ARBA00022692"/>
    </source>
</evidence>
<protein>
    <recommendedName>
        <fullName evidence="12">Fucosyltransferase</fullName>
        <ecNumber evidence="12">2.4.1.-</ecNumber>
    </recommendedName>
</protein>
<evidence type="ECO:0000256" key="8">
    <source>
        <dbReference type="ARBA" id="ARBA00022989"/>
    </source>
</evidence>
<evidence type="ECO:0000256" key="1">
    <source>
        <dbReference type="ARBA" id="ARBA00004323"/>
    </source>
</evidence>
<dbReference type="GO" id="GO:0032580">
    <property type="term" value="C:Golgi cisterna membrane"/>
    <property type="evidence" value="ECO:0007669"/>
    <property type="project" value="UniProtKB-SubCell"/>
</dbReference>
<proteinExistence type="inferred from homology"/>
<gene>
    <name evidence="15" type="ORF">PoB_003856200</name>
</gene>
<keyword evidence="8" id="KW-1133">Transmembrane helix</keyword>
<keyword evidence="9 12" id="KW-0333">Golgi apparatus</keyword>
<evidence type="ECO:0000256" key="13">
    <source>
        <dbReference type="SAM" id="MobiDB-lite"/>
    </source>
</evidence>
<evidence type="ECO:0000256" key="5">
    <source>
        <dbReference type="ARBA" id="ARBA00022679"/>
    </source>
</evidence>
<organism evidence="15 16">
    <name type="scientific">Plakobranchus ocellatus</name>
    <dbReference type="NCBI Taxonomy" id="259542"/>
    <lineage>
        <taxon>Eukaryota</taxon>
        <taxon>Metazoa</taxon>
        <taxon>Spiralia</taxon>
        <taxon>Lophotrochozoa</taxon>
        <taxon>Mollusca</taxon>
        <taxon>Gastropoda</taxon>
        <taxon>Heterobranchia</taxon>
        <taxon>Euthyneura</taxon>
        <taxon>Panpulmonata</taxon>
        <taxon>Sacoglossa</taxon>
        <taxon>Placobranchoidea</taxon>
        <taxon>Plakobranchidae</taxon>
        <taxon>Plakobranchus</taxon>
    </lineage>
</organism>
<keyword evidence="6 12" id="KW-0812">Transmembrane</keyword>
<keyword evidence="16" id="KW-1185">Reference proteome</keyword>
<evidence type="ECO:0000256" key="4">
    <source>
        <dbReference type="ARBA" id="ARBA00022676"/>
    </source>
</evidence>
<dbReference type="EC" id="2.4.1.-" evidence="12"/>
<keyword evidence="4 12" id="KW-0328">Glycosyltransferase</keyword>
<dbReference type="Pfam" id="PF00852">
    <property type="entry name" value="Glyco_transf_10"/>
    <property type="match status" value="1"/>
</dbReference>
<evidence type="ECO:0000256" key="7">
    <source>
        <dbReference type="ARBA" id="ARBA00022968"/>
    </source>
</evidence>
<dbReference type="GO" id="GO:0008417">
    <property type="term" value="F:fucosyltransferase activity"/>
    <property type="evidence" value="ECO:0007669"/>
    <property type="project" value="InterPro"/>
</dbReference>
<dbReference type="InterPro" id="IPR001503">
    <property type="entry name" value="Glyco_trans_10"/>
</dbReference>
<dbReference type="InterPro" id="IPR038577">
    <property type="entry name" value="GT10-like_C_sf"/>
</dbReference>
<evidence type="ECO:0000256" key="3">
    <source>
        <dbReference type="ARBA" id="ARBA00008919"/>
    </source>
</evidence>
<comment type="caution">
    <text evidence="15">The sequence shown here is derived from an EMBL/GenBank/DDBJ whole genome shotgun (WGS) entry which is preliminary data.</text>
</comment>
<dbReference type="InterPro" id="IPR055270">
    <property type="entry name" value="Glyco_tran_10_C"/>
</dbReference>
<evidence type="ECO:0000256" key="12">
    <source>
        <dbReference type="RuleBase" id="RU003832"/>
    </source>
</evidence>